<geneLocation type="mitochondrion" evidence="5"/>
<keyword evidence="3 4" id="KW-0687">Ribonucleoprotein</keyword>
<keyword evidence="5" id="KW-0496">Mitochondrion</keyword>
<dbReference type="PROSITE" id="PS00701">
    <property type="entry name" value="RIBOSOMAL_L16_2"/>
    <property type="match status" value="1"/>
</dbReference>
<evidence type="ECO:0000256" key="2">
    <source>
        <dbReference type="ARBA" id="ARBA00022980"/>
    </source>
</evidence>
<proteinExistence type="inferred from homology"/>
<evidence type="ECO:0000313" key="5">
    <source>
        <dbReference type="EMBL" id="QTK21675.1"/>
    </source>
</evidence>
<evidence type="ECO:0000256" key="3">
    <source>
        <dbReference type="ARBA" id="ARBA00023274"/>
    </source>
</evidence>
<name>A0A8A6W3T6_9STRA</name>
<dbReference type="SUPFAM" id="SSF54686">
    <property type="entry name" value="Ribosomal protein L16p/L10e"/>
    <property type="match status" value="1"/>
</dbReference>
<dbReference type="CDD" id="cd01433">
    <property type="entry name" value="Ribosomal_L16_L10e"/>
    <property type="match status" value="1"/>
</dbReference>
<dbReference type="InterPro" id="IPR047873">
    <property type="entry name" value="Ribosomal_uL16"/>
</dbReference>
<comment type="similarity">
    <text evidence="1 4">Belongs to the universal ribosomal protein uL16 family.</text>
</comment>
<dbReference type="GO" id="GO:0003735">
    <property type="term" value="F:structural constituent of ribosome"/>
    <property type="evidence" value="ECO:0007669"/>
    <property type="project" value="InterPro"/>
</dbReference>
<keyword evidence="2 4" id="KW-0689">Ribosomal protein</keyword>
<dbReference type="EMBL" id="MW435847">
    <property type="protein sequence ID" value="QTK21675.1"/>
    <property type="molecule type" value="Genomic_DNA"/>
</dbReference>
<dbReference type="GO" id="GO:0005840">
    <property type="term" value="C:ribosome"/>
    <property type="evidence" value="ECO:0007669"/>
    <property type="project" value="UniProtKB-KW"/>
</dbReference>
<dbReference type="PRINTS" id="PR00060">
    <property type="entry name" value="RIBOSOMALL16"/>
</dbReference>
<dbReference type="InterPro" id="IPR020798">
    <property type="entry name" value="Ribosomal_uL16_CS"/>
</dbReference>
<gene>
    <name evidence="5" type="primary">rpl16</name>
</gene>
<dbReference type="GeneID" id="70637882"/>
<dbReference type="InterPro" id="IPR016180">
    <property type="entry name" value="Ribosomal_uL16_dom"/>
</dbReference>
<dbReference type="GO" id="GO:0006412">
    <property type="term" value="P:translation"/>
    <property type="evidence" value="ECO:0007669"/>
    <property type="project" value="InterPro"/>
</dbReference>
<dbReference type="Gene3D" id="3.90.1170.10">
    <property type="entry name" value="Ribosomal protein L10e/L16"/>
    <property type="match status" value="1"/>
</dbReference>
<dbReference type="AlphaFoldDB" id="A0A8A6W3T6"/>
<organism evidence="5">
    <name type="scientific">Coscinodiscus granii</name>
    <dbReference type="NCBI Taxonomy" id="265552"/>
    <lineage>
        <taxon>Eukaryota</taxon>
        <taxon>Sar</taxon>
        <taxon>Stramenopiles</taxon>
        <taxon>Ochrophyta</taxon>
        <taxon>Bacillariophyta</taxon>
        <taxon>Coscinodiscophyceae</taxon>
        <taxon>Coscinodiscophycidae</taxon>
        <taxon>Coscinodiscales</taxon>
        <taxon>Coscinodiscaceae</taxon>
        <taxon>Coscinodiscus</taxon>
    </lineage>
</organism>
<dbReference type="PANTHER" id="PTHR12220:SF13">
    <property type="entry name" value="LARGE RIBOSOMAL SUBUNIT PROTEIN UL16M"/>
    <property type="match status" value="1"/>
</dbReference>
<reference evidence="5" key="1">
    <citation type="submission" date="2021-01" db="EMBL/GenBank/DDBJ databases">
        <authorList>
            <person name="Huang H."/>
            <person name="Chen N."/>
        </authorList>
    </citation>
    <scope>NUCLEOTIDE SEQUENCE</scope>
</reference>
<evidence type="ECO:0000256" key="1">
    <source>
        <dbReference type="ARBA" id="ARBA00008931"/>
    </source>
</evidence>
<evidence type="ECO:0000256" key="4">
    <source>
        <dbReference type="RuleBase" id="RU004413"/>
    </source>
</evidence>
<dbReference type="InterPro" id="IPR000114">
    <property type="entry name" value="Ribosomal_uL16_bact-type"/>
</dbReference>
<sequence>MQLQPKKVKYKKIKKGRLKRLTSNTALLKQGVFGIKAIQAGLISSKNIESARQSISRKTRRKGKLWINIFPNLPITAKSVGVRMGKGKGSIHNWSSKVKPGTILFEICGVSLKTAQKAFKTGSAKLPIQTQFYKITNLNFSIYR</sequence>
<dbReference type="NCBIfam" id="TIGR01164">
    <property type="entry name" value="rplP_bact"/>
    <property type="match status" value="1"/>
</dbReference>
<dbReference type="PROSITE" id="PS00586">
    <property type="entry name" value="RIBOSOMAL_L16_1"/>
    <property type="match status" value="1"/>
</dbReference>
<dbReference type="InterPro" id="IPR036920">
    <property type="entry name" value="Ribosomal_uL16_sf"/>
</dbReference>
<dbReference type="RefSeq" id="YP_010248480.1">
    <property type="nucleotide sequence ID" value="NC_060315.1"/>
</dbReference>
<dbReference type="PANTHER" id="PTHR12220">
    <property type="entry name" value="50S/60S RIBOSOMAL PROTEIN L16"/>
    <property type="match status" value="1"/>
</dbReference>
<accession>A0A8A6W3T6</accession>
<dbReference type="GO" id="GO:1990904">
    <property type="term" value="C:ribonucleoprotein complex"/>
    <property type="evidence" value="ECO:0007669"/>
    <property type="project" value="UniProtKB-KW"/>
</dbReference>
<dbReference type="GO" id="GO:0019843">
    <property type="term" value="F:rRNA binding"/>
    <property type="evidence" value="ECO:0007669"/>
    <property type="project" value="InterPro"/>
</dbReference>
<protein>
    <submittedName>
        <fullName evidence="5">Ribosomal protein L16</fullName>
    </submittedName>
</protein>
<dbReference type="Pfam" id="PF00252">
    <property type="entry name" value="Ribosomal_L16"/>
    <property type="match status" value="1"/>
</dbReference>